<dbReference type="Proteomes" id="UP000006690">
    <property type="component" value="Chromosome"/>
</dbReference>
<dbReference type="GeneID" id="57270120"/>
<dbReference type="PATRIC" id="fig|553.3.peg.4229"/>
<accession>A0A0H3L265</accession>
<sequence length="220" mass="24877">MTTLFQRLSALLLSSFLIGCSSTPDIPAFSASGYLADRGSVRIWRKNTDHHSVHIRTLYNPFNSEKSEITDYRWLGDDLISVERQVKGEKPDDVTLRFDQGGNLNFMQRQLATRREAVSPDAVELYKFDAQRMREVSDALLSGRVFLKQGHWSGGSVVTTCEGQQVTPAFDSYALQTLTHYRRDKAEPLMISWLEAPEGVQLLRVTQKDECADAPDEANF</sequence>
<organism evidence="2 3">
    <name type="scientific">Pantoea ananatis (strain AJ13355)</name>
    <dbReference type="NCBI Taxonomy" id="932677"/>
    <lineage>
        <taxon>Bacteria</taxon>
        <taxon>Pseudomonadati</taxon>
        <taxon>Pseudomonadota</taxon>
        <taxon>Gammaproteobacteria</taxon>
        <taxon>Enterobacterales</taxon>
        <taxon>Erwiniaceae</taxon>
        <taxon>Pantoea</taxon>
    </lineage>
</organism>
<evidence type="ECO:0000256" key="1">
    <source>
        <dbReference type="SAM" id="SignalP"/>
    </source>
</evidence>
<dbReference type="eggNOG" id="ENOG502Z82N">
    <property type="taxonomic scope" value="Bacteria"/>
</dbReference>
<evidence type="ECO:0000313" key="2">
    <source>
        <dbReference type="EMBL" id="BAK13467.1"/>
    </source>
</evidence>
<dbReference type="RefSeq" id="WP_014595039.1">
    <property type="nucleotide sequence ID" value="NC_017531.2"/>
</dbReference>
<dbReference type="KEGG" id="paj:PAJ_3387"/>
<protein>
    <submittedName>
        <fullName evidence="2">Inner membrane protein YjaH</fullName>
    </submittedName>
</protein>
<reference evidence="3" key="1">
    <citation type="journal article" date="2012" name="Appl. Microbiol. Biotechnol.">
        <title>The complete genome sequence of Pantoea ananatis AJ13355, an organism with great biotechnological potential.</title>
        <authorList>
            <person name="Hara Y."/>
            <person name="Kadotani N."/>
            <person name="Izui H."/>
            <person name="Katashkina J.I."/>
            <person name="Kuvaeva T.M."/>
            <person name="Andreeva I.G."/>
            <person name="Golubeva L.I."/>
            <person name="Malko D.B."/>
            <person name="Makeev V.J."/>
            <person name="Mashko S.V."/>
            <person name="Kozlov Y.I."/>
        </authorList>
    </citation>
    <scope>NUCLEOTIDE SEQUENCE [LARGE SCALE GENOMIC DNA]</scope>
    <source>
        <strain evidence="3">AJ13355</strain>
    </source>
</reference>
<feature type="signal peptide" evidence="1">
    <location>
        <begin position="1"/>
        <end position="19"/>
    </location>
</feature>
<dbReference type="PROSITE" id="PS51257">
    <property type="entry name" value="PROKAR_LIPOPROTEIN"/>
    <property type="match status" value="1"/>
</dbReference>
<dbReference type="EMBL" id="AP012032">
    <property type="protein sequence ID" value="BAK13467.1"/>
    <property type="molecule type" value="Genomic_DNA"/>
</dbReference>
<name>A0A0H3L265_PANAA</name>
<proteinExistence type="predicted"/>
<keyword evidence="1" id="KW-0732">Signal</keyword>
<feature type="chain" id="PRO_5002614174" evidence="1">
    <location>
        <begin position="20"/>
        <end position="220"/>
    </location>
</feature>
<dbReference type="OrthoDB" id="6457475at2"/>
<dbReference type="AlphaFoldDB" id="A0A0H3L265"/>
<dbReference type="InterPro" id="IPR010858">
    <property type="entry name" value="DUF1481"/>
</dbReference>
<gene>
    <name evidence="2" type="primary">yjaH</name>
    <name evidence="2" type="ordered locus">PAJ_3387</name>
</gene>
<evidence type="ECO:0000313" key="3">
    <source>
        <dbReference type="Proteomes" id="UP000006690"/>
    </source>
</evidence>
<dbReference type="Pfam" id="PF07356">
    <property type="entry name" value="DUF1481"/>
    <property type="match status" value="1"/>
</dbReference>
<dbReference type="HOGENOM" id="CLU_112915_0_0_6"/>